<protein>
    <submittedName>
        <fullName evidence="1">Uncharacterized protein</fullName>
    </submittedName>
</protein>
<gene>
    <name evidence="1" type="ORF">CYJ47_00995</name>
</gene>
<proteinExistence type="predicted"/>
<dbReference type="KEGG" id="cpyr:CYJ47_00995"/>
<sequence length="61" mass="6647">MENIVYFADEATKPDTATQYATAVDNWALLSNSEDGFGFLFTIFGQLKDIADGISKLLGLV</sequence>
<dbReference type="AlphaFoldDB" id="A0AAF1BSN4"/>
<dbReference type="Proteomes" id="UP000234560">
    <property type="component" value="Chromosome"/>
</dbReference>
<reference evidence="1" key="2">
    <citation type="submission" date="2023-10" db="EMBL/GenBank/DDBJ databases">
        <authorList>
            <person name="Choi B."/>
        </authorList>
    </citation>
    <scope>NUCLEOTIDE SEQUENCE</scope>
    <source>
        <strain evidence="1">UMB0763</strain>
    </source>
</reference>
<evidence type="ECO:0000313" key="1">
    <source>
        <dbReference type="EMBL" id="WOT02389.1"/>
    </source>
</evidence>
<dbReference type="RefSeq" id="WP_101678718.1">
    <property type="nucleotide sequence ID" value="NZ_CAUPGZ010000012.1"/>
</dbReference>
<evidence type="ECO:0000313" key="2">
    <source>
        <dbReference type="Proteomes" id="UP000234560"/>
    </source>
</evidence>
<name>A0AAF1BSN4_9CORY</name>
<organism evidence="1 2">
    <name type="scientific">Corynebacterium pyruviciproducens</name>
    <dbReference type="NCBI Taxonomy" id="598660"/>
    <lineage>
        <taxon>Bacteria</taxon>
        <taxon>Bacillati</taxon>
        <taxon>Actinomycetota</taxon>
        <taxon>Actinomycetes</taxon>
        <taxon>Mycobacteriales</taxon>
        <taxon>Corynebacteriaceae</taxon>
        <taxon>Corynebacterium</taxon>
    </lineage>
</organism>
<dbReference type="EMBL" id="CP136958">
    <property type="protein sequence ID" value="WOT02389.1"/>
    <property type="molecule type" value="Genomic_DNA"/>
</dbReference>
<accession>A0AAF1BSN4</accession>
<reference evidence="1" key="1">
    <citation type="submission" date="2017-12" db="EMBL/GenBank/DDBJ databases">
        <authorList>
            <person name="Thomas-White K."/>
            <person name="Wolfe A.J."/>
        </authorList>
    </citation>
    <scope>NUCLEOTIDE SEQUENCE</scope>
    <source>
        <strain evidence="1">UMB0763</strain>
    </source>
</reference>